<feature type="domain" description="NAD-dependent epimerase/dehydratase" evidence="2">
    <location>
        <begin position="6"/>
        <end position="244"/>
    </location>
</feature>
<dbReference type="PANTHER" id="PTHR43000">
    <property type="entry name" value="DTDP-D-GLUCOSE 4,6-DEHYDRATASE-RELATED"/>
    <property type="match status" value="1"/>
</dbReference>
<sequence>MTTGSVLVTGAAGFIGSHLVDRLLEDGVDVVGVDDLSTGRLDNLAAASAHPAFRLVELDVTTPGFRDLVAGTRPRAVLHLAAQMDVRKSVADPLHDSRVNVLGTVNVLEAAVRAGAERVVFASSGGTVYGAPDTLPVREDAPLRPTAPYGAAKVAGECYVQMYARLYGLQGTSLALGNVYGPRQDPHGEAGVVSIFARALSTGAPTTIFGDGTSSRDYVYVSDVVEAFVRCLDGSARAERYNVGTGTATSVGELHDLLAGIVGVAAEAATAPPRLGELQAISLDSRLLARDTGWQASVSLPEGLRRTTAWVQSVLGSR</sequence>
<gene>
    <name evidence="3" type="ORF">SAMN05660464_2180</name>
</gene>
<proteinExistence type="inferred from homology"/>
<reference evidence="4" key="1">
    <citation type="submission" date="2016-10" db="EMBL/GenBank/DDBJ databases">
        <authorList>
            <person name="Varghese N."/>
            <person name="Submissions S."/>
        </authorList>
    </citation>
    <scope>NUCLEOTIDE SEQUENCE [LARGE SCALE GENOMIC DNA]</scope>
    <source>
        <strain evidence="4">DSM 44208</strain>
    </source>
</reference>
<evidence type="ECO:0000313" key="3">
    <source>
        <dbReference type="EMBL" id="SFP13755.1"/>
    </source>
</evidence>
<evidence type="ECO:0000256" key="1">
    <source>
        <dbReference type="ARBA" id="ARBA00007637"/>
    </source>
</evidence>
<evidence type="ECO:0000313" key="4">
    <source>
        <dbReference type="Proteomes" id="UP000198857"/>
    </source>
</evidence>
<dbReference type="InterPro" id="IPR001509">
    <property type="entry name" value="Epimerase_deHydtase"/>
</dbReference>
<dbReference type="EMBL" id="FOWQ01000003">
    <property type="protein sequence ID" value="SFP13755.1"/>
    <property type="molecule type" value="Genomic_DNA"/>
</dbReference>
<dbReference type="InterPro" id="IPR020904">
    <property type="entry name" value="Sc_DH/Rdtase_CS"/>
</dbReference>
<dbReference type="InterPro" id="IPR036291">
    <property type="entry name" value="NAD(P)-bd_dom_sf"/>
</dbReference>
<dbReference type="PROSITE" id="PS00061">
    <property type="entry name" value="ADH_SHORT"/>
    <property type="match status" value="1"/>
</dbReference>
<dbReference type="Proteomes" id="UP000198857">
    <property type="component" value="Unassembled WGS sequence"/>
</dbReference>
<dbReference type="AlphaFoldDB" id="A0A1I5MVX1"/>
<dbReference type="Gene3D" id="3.90.25.10">
    <property type="entry name" value="UDP-galactose 4-epimerase, domain 1"/>
    <property type="match status" value="1"/>
</dbReference>
<dbReference type="STRING" id="1523247.SAMN05660464_2180"/>
<dbReference type="RefSeq" id="WP_091109073.1">
    <property type="nucleotide sequence ID" value="NZ_FOWQ01000003.1"/>
</dbReference>
<accession>A0A1I5MVX1</accession>
<keyword evidence="4" id="KW-1185">Reference proteome</keyword>
<protein>
    <submittedName>
        <fullName evidence="3">UDP-glucose 4-epimerase</fullName>
    </submittedName>
</protein>
<organism evidence="3 4">
    <name type="scientific">Geodermatophilus dictyosporus</name>
    <dbReference type="NCBI Taxonomy" id="1523247"/>
    <lineage>
        <taxon>Bacteria</taxon>
        <taxon>Bacillati</taxon>
        <taxon>Actinomycetota</taxon>
        <taxon>Actinomycetes</taxon>
        <taxon>Geodermatophilales</taxon>
        <taxon>Geodermatophilaceae</taxon>
        <taxon>Geodermatophilus</taxon>
    </lineage>
</organism>
<dbReference type="SUPFAM" id="SSF51735">
    <property type="entry name" value="NAD(P)-binding Rossmann-fold domains"/>
    <property type="match status" value="1"/>
</dbReference>
<dbReference type="Pfam" id="PF01370">
    <property type="entry name" value="Epimerase"/>
    <property type="match status" value="1"/>
</dbReference>
<dbReference type="OrthoDB" id="9801785at2"/>
<evidence type="ECO:0000259" key="2">
    <source>
        <dbReference type="Pfam" id="PF01370"/>
    </source>
</evidence>
<comment type="similarity">
    <text evidence="1">Belongs to the NAD(P)-dependent epimerase/dehydratase family.</text>
</comment>
<name>A0A1I5MVX1_9ACTN</name>
<dbReference type="Gene3D" id="3.40.50.720">
    <property type="entry name" value="NAD(P)-binding Rossmann-like Domain"/>
    <property type="match status" value="1"/>
</dbReference>